<evidence type="ECO:0000256" key="7">
    <source>
        <dbReference type="ARBA" id="ARBA00023231"/>
    </source>
</evidence>
<evidence type="ECO:0000256" key="1">
    <source>
        <dbReference type="ARBA" id="ARBA00001917"/>
    </source>
</evidence>
<keyword evidence="7" id="KW-0535">Nitrogen fixation</keyword>
<keyword evidence="11" id="KW-1185">Reference proteome</keyword>
<keyword evidence="6 8" id="KW-0249">Electron transport</keyword>
<sequence length="168" mass="18604">MEKIGIFYGSTTGTTKDIASRIGKVLGVSARDIHDVGNADVNTVDNYDCLLLGSSTWGSGDLQDDWYDFIEKLKKKDLTGKRIGFFGCGDADSYPDTFCDALRVLYDDLQSSGCIFIGSYKPEDYYVTDSLINKDGEFVGLAIDEVNESDKTDTRIKSWTELIKAESK</sequence>
<evidence type="ECO:0000256" key="6">
    <source>
        <dbReference type="ARBA" id="ARBA00022982"/>
    </source>
</evidence>
<dbReference type="InterPro" id="IPR050619">
    <property type="entry name" value="Flavodoxin"/>
</dbReference>
<dbReference type="NCBIfam" id="NF006739">
    <property type="entry name" value="PRK09267.1-5"/>
    <property type="match status" value="1"/>
</dbReference>
<name>A0ABT1ML95_9BACT</name>
<dbReference type="NCBIfam" id="TIGR01752">
    <property type="entry name" value="flav_long"/>
    <property type="match status" value="1"/>
</dbReference>
<dbReference type="NCBIfam" id="NF006738">
    <property type="entry name" value="PRK09267.1-4"/>
    <property type="match status" value="1"/>
</dbReference>
<keyword evidence="4 8" id="KW-0285">Flavoprotein</keyword>
<dbReference type="RefSeq" id="WP_255027998.1">
    <property type="nucleotide sequence ID" value="NZ_JANDHW010000012.1"/>
</dbReference>
<keyword evidence="3 8" id="KW-0813">Transport</keyword>
<feature type="domain" description="Flavodoxin-like" evidence="9">
    <location>
        <begin position="4"/>
        <end position="164"/>
    </location>
</feature>
<comment type="caution">
    <text evidence="10">The sequence shown here is derived from an EMBL/GenBank/DDBJ whole genome shotgun (WGS) entry which is preliminary data.</text>
</comment>
<gene>
    <name evidence="10" type="ORF">NMU02_11190</name>
</gene>
<evidence type="ECO:0000313" key="11">
    <source>
        <dbReference type="Proteomes" id="UP001205603"/>
    </source>
</evidence>
<comment type="function">
    <text evidence="8">Low-potential electron donor to a number of redox enzymes.</text>
</comment>
<dbReference type="PROSITE" id="PS00201">
    <property type="entry name" value="FLAVODOXIN"/>
    <property type="match status" value="1"/>
</dbReference>
<organism evidence="10 11">
    <name type="scientific">Coprobacter tertius</name>
    <dbReference type="NCBI Taxonomy" id="2944915"/>
    <lineage>
        <taxon>Bacteria</taxon>
        <taxon>Pseudomonadati</taxon>
        <taxon>Bacteroidota</taxon>
        <taxon>Bacteroidia</taxon>
        <taxon>Bacteroidales</taxon>
        <taxon>Barnesiellaceae</taxon>
        <taxon>Coprobacter</taxon>
    </lineage>
</organism>
<evidence type="ECO:0000256" key="4">
    <source>
        <dbReference type="ARBA" id="ARBA00022630"/>
    </source>
</evidence>
<dbReference type="EMBL" id="JANDHW010000012">
    <property type="protein sequence ID" value="MCP9612656.1"/>
    <property type="molecule type" value="Genomic_DNA"/>
</dbReference>
<evidence type="ECO:0000256" key="5">
    <source>
        <dbReference type="ARBA" id="ARBA00022643"/>
    </source>
</evidence>
<evidence type="ECO:0000256" key="8">
    <source>
        <dbReference type="PIRNR" id="PIRNR038996"/>
    </source>
</evidence>
<accession>A0ABT1ML95</accession>
<dbReference type="PIRSF" id="PIRSF038996">
    <property type="entry name" value="FldA"/>
    <property type="match status" value="1"/>
</dbReference>
<dbReference type="Pfam" id="PF00258">
    <property type="entry name" value="Flavodoxin_1"/>
    <property type="match status" value="1"/>
</dbReference>
<dbReference type="SUPFAM" id="SSF52218">
    <property type="entry name" value="Flavoproteins"/>
    <property type="match status" value="1"/>
</dbReference>
<dbReference type="InterPro" id="IPR001094">
    <property type="entry name" value="Flavdoxin-like"/>
</dbReference>
<comment type="cofactor">
    <cofactor evidence="1 8">
        <name>FMN</name>
        <dbReference type="ChEBI" id="CHEBI:58210"/>
    </cofactor>
</comment>
<comment type="similarity">
    <text evidence="2 8">Belongs to the flavodoxin family.</text>
</comment>
<evidence type="ECO:0000259" key="9">
    <source>
        <dbReference type="PROSITE" id="PS50902"/>
    </source>
</evidence>
<keyword evidence="5 8" id="KW-0288">FMN</keyword>
<dbReference type="InterPro" id="IPR008254">
    <property type="entry name" value="Flavodoxin/NO_synth"/>
</dbReference>
<reference evidence="10 11" key="1">
    <citation type="submission" date="2022-07" db="EMBL/GenBank/DDBJ databases">
        <title>Fecal culturing of patients with breast cancer.</title>
        <authorList>
            <person name="Teng N.M.Y."/>
            <person name="Kiu R."/>
            <person name="Evans R."/>
            <person name="Baker D.J."/>
            <person name="Zenner C."/>
            <person name="Robinson S.D."/>
            <person name="Hall L.J."/>
        </authorList>
    </citation>
    <scope>NUCLEOTIDE SEQUENCE [LARGE SCALE GENOMIC DNA]</scope>
    <source>
        <strain evidence="10 11">LH1063</strain>
    </source>
</reference>
<dbReference type="PANTHER" id="PTHR42809">
    <property type="entry name" value="FLAVODOXIN 2"/>
    <property type="match status" value="1"/>
</dbReference>
<dbReference type="PROSITE" id="PS50902">
    <property type="entry name" value="FLAVODOXIN_LIKE"/>
    <property type="match status" value="1"/>
</dbReference>
<evidence type="ECO:0000256" key="3">
    <source>
        <dbReference type="ARBA" id="ARBA00022448"/>
    </source>
</evidence>
<proteinExistence type="inferred from homology"/>
<dbReference type="PANTHER" id="PTHR42809:SF1">
    <property type="entry name" value="FLAVODOXIN 1"/>
    <property type="match status" value="1"/>
</dbReference>
<dbReference type="InterPro" id="IPR010086">
    <property type="entry name" value="Flavodoxin_lc"/>
</dbReference>
<protein>
    <recommendedName>
        <fullName evidence="8">Flavodoxin</fullName>
    </recommendedName>
</protein>
<dbReference type="InterPro" id="IPR001226">
    <property type="entry name" value="Flavodoxin_CS"/>
</dbReference>
<evidence type="ECO:0000256" key="2">
    <source>
        <dbReference type="ARBA" id="ARBA00005267"/>
    </source>
</evidence>
<evidence type="ECO:0000313" key="10">
    <source>
        <dbReference type="EMBL" id="MCP9612656.1"/>
    </source>
</evidence>
<dbReference type="PRINTS" id="PR00369">
    <property type="entry name" value="FLAVODOXIN"/>
</dbReference>
<dbReference type="Proteomes" id="UP001205603">
    <property type="component" value="Unassembled WGS sequence"/>
</dbReference>
<dbReference type="InterPro" id="IPR029039">
    <property type="entry name" value="Flavoprotein-like_sf"/>
</dbReference>
<dbReference type="Gene3D" id="3.40.50.360">
    <property type="match status" value="1"/>
</dbReference>